<protein>
    <recommendedName>
        <fullName evidence="2">Peptidase M12B propeptide domain-containing protein</fullName>
    </recommendedName>
</protein>
<dbReference type="InterPro" id="IPR002870">
    <property type="entry name" value="Peptidase_M12B_N"/>
</dbReference>
<dbReference type="Pfam" id="PF01562">
    <property type="entry name" value="Pep_M12B_propep"/>
    <property type="match status" value="1"/>
</dbReference>
<dbReference type="AlphaFoldDB" id="A0A3B3RQN7"/>
<proteinExistence type="predicted"/>
<dbReference type="Ensembl" id="ENSPKIT00000001447.1">
    <property type="protein sequence ID" value="ENSPKIP00000020824.1"/>
    <property type="gene ID" value="ENSPKIG00000005464.1"/>
</dbReference>
<sequence length="178" mass="18893">SFSGLQGELGACGQLCYFGAEDLGSLCCSRSFFVIPSDLYALSDSSPDYVFVTPVEVDSLGGYISHDVVARSRQRRSLVPDPGPLHYRLSALGRDLHLDLRPSAVLADGFAVHTVGRGGVTTGRAALDIRGCFYQGFIRNHSASSIAVSTCTGLVTSRPPSPGVQSQQLCVTSIWPPT</sequence>
<accession>A0A3B3RQN7</accession>
<evidence type="ECO:0000256" key="1">
    <source>
        <dbReference type="ARBA" id="ARBA00023157"/>
    </source>
</evidence>
<evidence type="ECO:0000313" key="3">
    <source>
        <dbReference type="Ensembl" id="ENSPKIP00000020824.1"/>
    </source>
</evidence>
<dbReference type="STRING" id="1676925.ENSPKIP00000020824"/>
<name>A0A3B3RQN7_9TELE</name>
<reference evidence="3" key="2">
    <citation type="submission" date="2025-09" db="UniProtKB">
        <authorList>
            <consortium name="Ensembl"/>
        </authorList>
    </citation>
    <scope>IDENTIFICATION</scope>
</reference>
<keyword evidence="1" id="KW-1015">Disulfide bond</keyword>
<feature type="domain" description="Peptidase M12B propeptide" evidence="2">
    <location>
        <begin position="51"/>
        <end position="139"/>
    </location>
</feature>
<organism evidence="3 4">
    <name type="scientific">Paramormyrops kingsleyae</name>
    <dbReference type="NCBI Taxonomy" id="1676925"/>
    <lineage>
        <taxon>Eukaryota</taxon>
        <taxon>Metazoa</taxon>
        <taxon>Chordata</taxon>
        <taxon>Craniata</taxon>
        <taxon>Vertebrata</taxon>
        <taxon>Euteleostomi</taxon>
        <taxon>Actinopterygii</taxon>
        <taxon>Neopterygii</taxon>
        <taxon>Teleostei</taxon>
        <taxon>Osteoglossocephala</taxon>
        <taxon>Osteoglossomorpha</taxon>
        <taxon>Osteoglossiformes</taxon>
        <taxon>Mormyridae</taxon>
        <taxon>Paramormyrops</taxon>
    </lineage>
</organism>
<evidence type="ECO:0000259" key="2">
    <source>
        <dbReference type="Pfam" id="PF01562"/>
    </source>
</evidence>
<reference evidence="3" key="1">
    <citation type="submission" date="2025-08" db="UniProtKB">
        <authorList>
            <consortium name="Ensembl"/>
        </authorList>
    </citation>
    <scope>IDENTIFICATION</scope>
</reference>
<evidence type="ECO:0000313" key="4">
    <source>
        <dbReference type="Proteomes" id="UP000261540"/>
    </source>
</evidence>
<keyword evidence="4" id="KW-1185">Reference proteome</keyword>
<dbReference type="Proteomes" id="UP000261540">
    <property type="component" value="Unplaced"/>
</dbReference>
<dbReference type="GeneTree" id="ENSGT00940000157553"/>